<dbReference type="KEGG" id="woc:BA177_17610"/>
<dbReference type="Gene3D" id="1.10.510.10">
    <property type="entry name" value="Transferase(Phosphotransferase) domain 1"/>
    <property type="match status" value="1"/>
</dbReference>
<accession>A0A193LK31</accession>
<dbReference type="AlphaFoldDB" id="A0A193LK31"/>
<dbReference type="SUPFAM" id="SSF48452">
    <property type="entry name" value="TPR-like"/>
    <property type="match status" value="5"/>
</dbReference>
<dbReference type="InterPro" id="IPR008271">
    <property type="entry name" value="Ser/Thr_kinase_AS"/>
</dbReference>
<dbReference type="Pfam" id="PF13424">
    <property type="entry name" value="TPR_12"/>
    <property type="match status" value="4"/>
</dbReference>
<dbReference type="PANTHER" id="PTHR45641:SF19">
    <property type="entry name" value="NEPHROCYSTIN-3"/>
    <property type="match status" value="1"/>
</dbReference>
<dbReference type="Pfam" id="PF00069">
    <property type="entry name" value="Pkinase"/>
    <property type="match status" value="1"/>
</dbReference>
<dbReference type="InterPro" id="IPR000719">
    <property type="entry name" value="Prot_kinase_dom"/>
</dbReference>
<keyword evidence="1" id="KW-0677">Repeat</keyword>
<dbReference type="CDD" id="cd14014">
    <property type="entry name" value="STKc_PknB_like"/>
    <property type="match status" value="1"/>
</dbReference>
<evidence type="ECO:0000256" key="3">
    <source>
        <dbReference type="ARBA" id="ARBA00022803"/>
    </source>
</evidence>
<dbReference type="Gene3D" id="1.25.40.10">
    <property type="entry name" value="Tetratricopeptide repeat domain"/>
    <property type="match status" value="4"/>
</dbReference>
<evidence type="ECO:0000256" key="4">
    <source>
        <dbReference type="ARBA" id="ARBA00022840"/>
    </source>
</evidence>
<dbReference type="GO" id="GO:0004672">
    <property type="term" value="F:protein kinase activity"/>
    <property type="evidence" value="ECO:0007669"/>
    <property type="project" value="InterPro"/>
</dbReference>
<feature type="domain" description="Protein kinase" evidence="7">
    <location>
        <begin position="85"/>
        <end position="379"/>
    </location>
</feature>
<dbReference type="GO" id="GO:0005524">
    <property type="term" value="F:ATP binding"/>
    <property type="evidence" value="ECO:0007669"/>
    <property type="project" value="UniProtKB-UniRule"/>
</dbReference>
<evidence type="ECO:0000313" key="9">
    <source>
        <dbReference type="Proteomes" id="UP000092695"/>
    </source>
</evidence>
<dbReference type="PROSITE" id="PS50011">
    <property type="entry name" value="PROTEIN_KINASE_DOM"/>
    <property type="match status" value="1"/>
</dbReference>
<dbReference type="PANTHER" id="PTHR45641">
    <property type="entry name" value="TETRATRICOPEPTIDE REPEAT PROTEIN (AFU_ORTHOLOGUE AFUA_6G03870)"/>
    <property type="match status" value="1"/>
</dbReference>
<sequence length="1050" mass="115556">MNSDDKSHWQKVKALFKAARALPPESRAGYLSEQCGHDADLLKAVSRLLQSATADEYLSGIVQDAAKNTVAATAKARLEQRVGNYKLIELIGTGGMGNVYRAERDDDRFDHQVAIKLLHANLGDEALVQRFQVERQTLANMNHPNIARLLDGGETDAGTPYLVMEYVDGIPVDRYCDEHRLSVPERLRLFRKIADAVEYAHRNLIVHRDIKPSNILVNPAGEPKLLDFGIAKFLDNTVLKFAVAPTLEGSALMTPEYASPEQVRGEPITTATDIYSLGILLYILLSGRRPYLQQATNMAAIARAICDTEPSRPSTVITLEGDPDNTVPNIVASRRTSVSRLTKLLSGDLDNIVMMTLQKDPERRYRSARALSDDIENYLSDKPVSARPESVTYRTGKFIRRNRWGVAATAAILLLIVGLPAYYSVKVTEQRNLAQLEAQKSAQVSGFLLSLFSMPDPDQAQGERVTARALLDQGALRIEQELADQSVVRAAMQDVMGGAYMGLGLYDRSQALLDSALRTRVSLFGAEHDEVLQTGTKIAELNAATGDFRKAESLYREALKLSRKLHGNDSLHAAMLLTGLANAVYEQGSQEEARGYYAEALAMHERLSAQPSLEKATTMHGYGWLLTNMAEFDEAESVLRASIAMLRETAGAYHPEVPAAMNHLTFALMDSGQWDAAEQNMREGLALTTRIYGEEHPGVAADLQTLGTILQKKGAYAEAETLYRRGLAIDLKLLGEDHPYVASDKNNLAGVLKTQGNYAEAIALYRESLATNRQRFGTEHPETATNLSNLGLALLQLGDFEGARELLAEATQIRTVVLGADHPATLSSRNIFAIYLHIAEDYPAARSAFEKSLADRTRVLGEHHTARMTTLLDLTELLRDMGLPDEAAARLSQARETVDASVDEQHPVRIRTDYVDALLRDDAGDTEAARSLYQGVLYRYREILLPNDPRLARILMAYGDLLTRNSEVRAALPLLQEAVSIREAILPAGHWEIAVAQSLLGNCESALGRAGAEATLLGARDTLLATRGNKNSYTQKAEARLTAHRARDNR</sequence>
<dbReference type="RefSeq" id="WP_068618406.1">
    <property type="nucleotide sequence ID" value="NZ_CP016268.1"/>
</dbReference>
<evidence type="ECO:0000256" key="1">
    <source>
        <dbReference type="ARBA" id="ARBA00022737"/>
    </source>
</evidence>
<keyword evidence="2 5" id="KW-0547">Nucleotide-binding</keyword>
<dbReference type="InterPro" id="IPR017441">
    <property type="entry name" value="Protein_kinase_ATP_BS"/>
</dbReference>
<keyword evidence="9" id="KW-1185">Reference proteome</keyword>
<dbReference type="PROSITE" id="PS00108">
    <property type="entry name" value="PROTEIN_KINASE_ST"/>
    <property type="match status" value="1"/>
</dbReference>
<name>A0A193LK31_9GAMM</name>
<evidence type="ECO:0000256" key="2">
    <source>
        <dbReference type="ARBA" id="ARBA00022741"/>
    </source>
</evidence>
<dbReference type="SMART" id="SM00028">
    <property type="entry name" value="TPR"/>
    <property type="match status" value="6"/>
</dbReference>
<evidence type="ECO:0000259" key="7">
    <source>
        <dbReference type="PROSITE" id="PS50011"/>
    </source>
</evidence>
<dbReference type="EMBL" id="CP016268">
    <property type="protein sequence ID" value="ANO52764.1"/>
    <property type="molecule type" value="Genomic_DNA"/>
</dbReference>
<organism evidence="8 9">
    <name type="scientific">Woeseia oceani</name>
    <dbReference type="NCBI Taxonomy" id="1548547"/>
    <lineage>
        <taxon>Bacteria</taxon>
        <taxon>Pseudomonadati</taxon>
        <taxon>Pseudomonadota</taxon>
        <taxon>Gammaproteobacteria</taxon>
        <taxon>Woeseiales</taxon>
        <taxon>Woeseiaceae</taxon>
        <taxon>Woeseia</taxon>
    </lineage>
</organism>
<keyword evidence="3" id="KW-0802">TPR repeat</keyword>
<dbReference type="InterPro" id="IPR011009">
    <property type="entry name" value="Kinase-like_dom_sf"/>
</dbReference>
<dbReference type="SMART" id="SM00220">
    <property type="entry name" value="S_TKc"/>
    <property type="match status" value="1"/>
</dbReference>
<evidence type="ECO:0000256" key="6">
    <source>
        <dbReference type="SAM" id="Phobius"/>
    </source>
</evidence>
<keyword evidence="4 5" id="KW-0067">ATP-binding</keyword>
<keyword evidence="6" id="KW-0472">Membrane</keyword>
<dbReference type="InterPro" id="IPR019734">
    <property type="entry name" value="TPR_rpt"/>
</dbReference>
<keyword evidence="6" id="KW-1133">Transmembrane helix</keyword>
<reference evidence="8 9" key="1">
    <citation type="submission" date="2016-06" db="EMBL/GenBank/DDBJ databases">
        <title>Complete genome sequence of a deep-branching marine Gamma Proteobacterium Woeseia oceani type strain XK5.</title>
        <authorList>
            <person name="Mu D."/>
            <person name="Du Z."/>
        </authorList>
    </citation>
    <scope>NUCLEOTIDE SEQUENCE [LARGE SCALE GENOMIC DNA]</scope>
    <source>
        <strain evidence="8 9">XK5</strain>
    </source>
</reference>
<dbReference type="Gene3D" id="3.30.200.20">
    <property type="entry name" value="Phosphorylase Kinase, domain 1"/>
    <property type="match status" value="1"/>
</dbReference>
<dbReference type="SUPFAM" id="SSF56112">
    <property type="entry name" value="Protein kinase-like (PK-like)"/>
    <property type="match status" value="1"/>
</dbReference>
<proteinExistence type="predicted"/>
<dbReference type="Proteomes" id="UP000092695">
    <property type="component" value="Chromosome"/>
</dbReference>
<dbReference type="Pfam" id="PF13374">
    <property type="entry name" value="TPR_10"/>
    <property type="match status" value="2"/>
</dbReference>
<dbReference type="STRING" id="1548547.BA177_17610"/>
<dbReference type="PRINTS" id="PR00381">
    <property type="entry name" value="KINESINLIGHT"/>
</dbReference>
<evidence type="ECO:0000313" key="8">
    <source>
        <dbReference type="EMBL" id="ANO52764.1"/>
    </source>
</evidence>
<keyword evidence="6" id="KW-0812">Transmembrane</keyword>
<feature type="binding site" evidence="5">
    <location>
        <position position="116"/>
    </location>
    <ligand>
        <name>ATP</name>
        <dbReference type="ChEBI" id="CHEBI:30616"/>
    </ligand>
</feature>
<evidence type="ECO:0000256" key="5">
    <source>
        <dbReference type="PROSITE-ProRule" id="PRU10141"/>
    </source>
</evidence>
<protein>
    <recommendedName>
        <fullName evidence="7">Protein kinase domain-containing protein</fullName>
    </recommendedName>
</protein>
<dbReference type="PROSITE" id="PS00107">
    <property type="entry name" value="PROTEIN_KINASE_ATP"/>
    <property type="match status" value="1"/>
</dbReference>
<feature type="transmembrane region" description="Helical" evidence="6">
    <location>
        <begin position="404"/>
        <end position="423"/>
    </location>
</feature>
<dbReference type="InterPro" id="IPR011990">
    <property type="entry name" value="TPR-like_helical_dom_sf"/>
</dbReference>
<gene>
    <name evidence="8" type="ORF">BA177_17610</name>
</gene>
<dbReference type="OrthoDB" id="9801841at2"/>